<feature type="transmembrane region" description="Helical" evidence="10">
    <location>
        <begin position="277"/>
        <end position="299"/>
    </location>
</feature>
<feature type="transmembrane region" description="Helical" evidence="10">
    <location>
        <begin position="21"/>
        <end position="38"/>
    </location>
</feature>
<dbReference type="OrthoDB" id="9805232at2"/>
<evidence type="ECO:0000256" key="9">
    <source>
        <dbReference type="ARBA" id="ARBA00031636"/>
    </source>
</evidence>
<keyword evidence="7" id="KW-0406">Ion transport</keyword>
<feature type="transmembrane region" description="Helical" evidence="10">
    <location>
        <begin position="100"/>
        <end position="122"/>
    </location>
</feature>
<dbReference type="EMBL" id="VOSL01000058">
    <property type="protein sequence ID" value="TXD34005.1"/>
    <property type="molecule type" value="Genomic_DNA"/>
</dbReference>
<proteinExistence type="predicted"/>
<sequence length="464" mass="49324">MLRQPGVHQRRRSLAERIPRVASLSWPIVISMLSFTAMELADTLFVGWLGTAELAAVGLATTATFLINGFFMGTLQGVSVVASQASGSDNKERALQSASAGVLLAIPFGLAVVGLSLLDVWIFQALGGEAHVQAMAREYFGIRALGAGLWYVSLALCNYYQGVGDTRTPMKINILANAINIVLDPILIFGFGPIPAIGVQGAAIATVIAQGVGLVAVLWHFARHSGLLRRVPMEVVRSIGRLGLPMGVHYVLGIGGFTLFTALLARLGTVELAAHQIALKVVSVSFLPGKGIGQAATILAGQHVGARHYSEVARSYQAALVLTWLLMGLFGVSFVLFHESIVGVFTSDGATIALAGKLLIVAAIFQLFDATVIVTAGTLNGAGDTRFTMFAGIAGSWFLLVPFAYLFAYVMGMGAVGAWMALVVEMAVVAGVLALRFQREGWRRALVDPQVRRPLRARLRRRAA</sequence>
<name>A0A5C6X7K0_9DELT</name>
<evidence type="ECO:0000256" key="10">
    <source>
        <dbReference type="SAM" id="Phobius"/>
    </source>
</evidence>
<dbReference type="GO" id="GO:0005886">
    <property type="term" value="C:plasma membrane"/>
    <property type="evidence" value="ECO:0007669"/>
    <property type="project" value="UniProtKB-SubCell"/>
</dbReference>
<accession>A0A5C6X7K0</accession>
<organism evidence="11 12">
    <name type="scientific">Lujinxingia vulgaris</name>
    <dbReference type="NCBI Taxonomy" id="2600176"/>
    <lineage>
        <taxon>Bacteria</taxon>
        <taxon>Deltaproteobacteria</taxon>
        <taxon>Bradymonadales</taxon>
        <taxon>Lujinxingiaceae</taxon>
        <taxon>Lujinxingia</taxon>
    </lineage>
</organism>
<keyword evidence="8 10" id="KW-0472">Membrane</keyword>
<evidence type="ECO:0000256" key="5">
    <source>
        <dbReference type="ARBA" id="ARBA00022692"/>
    </source>
</evidence>
<evidence type="ECO:0000256" key="2">
    <source>
        <dbReference type="ARBA" id="ARBA00022448"/>
    </source>
</evidence>
<evidence type="ECO:0000256" key="3">
    <source>
        <dbReference type="ARBA" id="ARBA00022449"/>
    </source>
</evidence>
<dbReference type="InterPro" id="IPR002528">
    <property type="entry name" value="MATE_fam"/>
</dbReference>
<reference evidence="11 12" key="1">
    <citation type="submission" date="2019-08" db="EMBL/GenBank/DDBJ databases">
        <title>Bradymonadales sp. TMQ2.</title>
        <authorList>
            <person name="Liang Q."/>
        </authorList>
    </citation>
    <scope>NUCLEOTIDE SEQUENCE [LARGE SCALE GENOMIC DNA]</scope>
    <source>
        <strain evidence="11 12">TMQ2</strain>
    </source>
</reference>
<evidence type="ECO:0000256" key="1">
    <source>
        <dbReference type="ARBA" id="ARBA00004651"/>
    </source>
</evidence>
<dbReference type="GO" id="GO:0006811">
    <property type="term" value="P:monoatomic ion transport"/>
    <property type="evidence" value="ECO:0007669"/>
    <property type="project" value="UniProtKB-KW"/>
</dbReference>
<keyword evidence="4" id="KW-1003">Cell membrane</keyword>
<evidence type="ECO:0000256" key="4">
    <source>
        <dbReference type="ARBA" id="ARBA00022475"/>
    </source>
</evidence>
<dbReference type="AlphaFoldDB" id="A0A5C6X7K0"/>
<evidence type="ECO:0000313" key="12">
    <source>
        <dbReference type="Proteomes" id="UP000321046"/>
    </source>
</evidence>
<dbReference type="GO" id="GO:0042910">
    <property type="term" value="F:xenobiotic transmembrane transporter activity"/>
    <property type="evidence" value="ECO:0007669"/>
    <property type="project" value="InterPro"/>
</dbReference>
<feature type="transmembrane region" description="Helical" evidence="10">
    <location>
        <begin position="242"/>
        <end position="265"/>
    </location>
</feature>
<dbReference type="Proteomes" id="UP000321046">
    <property type="component" value="Unassembled WGS sequence"/>
</dbReference>
<keyword evidence="5 10" id="KW-0812">Transmembrane</keyword>
<dbReference type="PIRSF" id="PIRSF006603">
    <property type="entry name" value="DinF"/>
    <property type="match status" value="1"/>
</dbReference>
<dbReference type="GO" id="GO:0015297">
    <property type="term" value="F:antiporter activity"/>
    <property type="evidence" value="ECO:0007669"/>
    <property type="project" value="UniProtKB-KW"/>
</dbReference>
<dbReference type="InterPro" id="IPR050222">
    <property type="entry name" value="MATE_MdtK"/>
</dbReference>
<gene>
    <name evidence="11" type="ORF">FRC96_14740</name>
</gene>
<dbReference type="RefSeq" id="WP_146975496.1">
    <property type="nucleotide sequence ID" value="NZ_VOSL01000058.1"/>
</dbReference>
<dbReference type="CDD" id="cd13137">
    <property type="entry name" value="MATE_NorM_like"/>
    <property type="match status" value="1"/>
</dbReference>
<dbReference type="InterPro" id="IPR048279">
    <property type="entry name" value="MdtK-like"/>
</dbReference>
<evidence type="ECO:0000256" key="8">
    <source>
        <dbReference type="ARBA" id="ARBA00023136"/>
    </source>
</evidence>
<evidence type="ECO:0000256" key="6">
    <source>
        <dbReference type="ARBA" id="ARBA00022989"/>
    </source>
</evidence>
<keyword evidence="3" id="KW-0050">Antiport</keyword>
<dbReference type="NCBIfam" id="TIGR00797">
    <property type="entry name" value="matE"/>
    <property type="match status" value="1"/>
</dbReference>
<feature type="transmembrane region" description="Helical" evidence="10">
    <location>
        <begin position="142"/>
        <end position="160"/>
    </location>
</feature>
<evidence type="ECO:0000256" key="7">
    <source>
        <dbReference type="ARBA" id="ARBA00023065"/>
    </source>
</evidence>
<comment type="subcellular location">
    <subcellularLocation>
        <location evidence="1">Cell membrane</location>
        <topology evidence="1">Multi-pass membrane protein</topology>
    </subcellularLocation>
</comment>
<keyword evidence="6 10" id="KW-1133">Transmembrane helix</keyword>
<dbReference type="PANTHER" id="PTHR43298">
    <property type="entry name" value="MULTIDRUG RESISTANCE PROTEIN NORM-RELATED"/>
    <property type="match status" value="1"/>
</dbReference>
<keyword evidence="2" id="KW-0813">Transport</keyword>
<feature type="transmembrane region" description="Helical" evidence="10">
    <location>
        <begin position="358"/>
        <end position="380"/>
    </location>
</feature>
<dbReference type="Pfam" id="PF01554">
    <property type="entry name" value="MatE"/>
    <property type="match status" value="2"/>
</dbReference>
<feature type="transmembrane region" description="Helical" evidence="10">
    <location>
        <begin position="172"/>
        <end position="191"/>
    </location>
</feature>
<evidence type="ECO:0000313" key="11">
    <source>
        <dbReference type="EMBL" id="TXD34005.1"/>
    </source>
</evidence>
<feature type="transmembrane region" description="Helical" evidence="10">
    <location>
        <begin position="197"/>
        <end position="221"/>
    </location>
</feature>
<protein>
    <recommendedName>
        <fullName evidence="9">Multidrug-efflux transporter</fullName>
    </recommendedName>
</protein>
<feature type="transmembrane region" description="Helical" evidence="10">
    <location>
        <begin position="387"/>
        <end position="410"/>
    </location>
</feature>
<feature type="transmembrane region" description="Helical" evidence="10">
    <location>
        <begin position="416"/>
        <end position="435"/>
    </location>
</feature>
<feature type="transmembrane region" description="Helical" evidence="10">
    <location>
        <begin position="319"/>
        <end position="338"/>
    </location>
</feature>
<dbReference type="PANTHER" id="PTHR43298:SF2">
    <property type="entry name" value="FMN_FAD EXPORTER YEEO-RELATED"/>
    <property type="match status" value="1"/>
</dbReference>
<comment type="caution">
    <text evidence="11">The sequence shown here is derived from an EMBL/GenBank/DDBJ whole genome shotgun (WGS) entry which is preliminary data.</text>
</comment>